<dbReference type="AlphaFoldDB" id="A0A0F9Y984"/>
<accession>A0A0F9Y984</accession>
<sequence length="166" mass="19518">MSKILYFLIIVTLVASCKDAVSDTATIHESRWEDVRDSLPSKIRVDAKAKTILNDWLEYNALEKSFDKMYTSEFIEDFELVMDEMVENQKKMEIGEYPEKFDIQQIKGRQKVFKTYILKTKGDLEYRQNPKESMLQMITAFNDLRNQFNVVINNTLPDELLANEEN</sequence>
<evidence type="ECO:0000313" key="1">
    <source>
        <dbReference type="EMBL" id="KKO01214.1"/>
    </source>
</evidence>
<dbReference type="PROSITE" id="PS51257">
    <property type="entry name" value="PROKAR_LIPOPROTEIN"/>
    <property type="match status" value="1"/>
</dbReference>
<dbReference type="EMBL" id="LAZR01000036">
    <property type="protein sequence ID" value="KKO01214.1"/>
    <property type="molecule type" value="Genomic_DNA"/>
</dbReference>
<protein>
    <submittedName>
        <fullName evidence="1">Uncharacterized protein</fullName>
    </submittedName>
</protein>
<proteinExistence type="predicted"/>
<reference evidence="1" key="1">
    <citation type="journal article" date="2015" name="Nature">
        <title>Complex archaea that bridge the gap between prokaryotes and eukaryotes.</title>
        <authorList>
            <person name="Spang A."/>
            <person name="Saw J.H."/>
            <person name="Jorgensen S.L."/>
            <person name="Zaremba-Niedzwiedzka K."/>
            <person name="Martijn J."/>
            <person name="Lind A.E."/>
            <person name="van Eijk R."/>
            <person name="Schleper C."/>
            <person name="Guy L."/>
            <person name="Ettema T.J."/>
        </authorList>
    </citation>
    <scope>NUCLEOTIDE SEQUENCE</scope>
</reference>
<organism evidence="1">
    <name type="scientific">marine sediment metagenome</name>
    <dbReference type="NCBI Taxonomy" id="412755"/>
    <lineage>
        <taxon>unclassified sequences</taxon>
        <taxon>metagenomes</taxon>
        <taxon>ecological metagenomes</taxon>
    </lineage>
</organism>
<comment type="caution">
    <text evidence="1">The sequence shown here is derived from an EMBL/GenBank/DDBJ whole genome shotgun (WGS) entry which is preliminary data.</text>
</comment>
<name>A0A0F9Y984_9ZZZZ</name>
<gene>
    <name evidence="1" type="ORF">LCGC14_0118010</name>
</gene>